<evidence type="ECO:0000256" key="1">
    <source>
        <dbReference type="ARBA" id="ARBA00004173"/>
    </source>
</evidence>
<evidence type="ECO:0000256" key="5">
    <source>
        <dbReference type="ARBA" id="ARBA00023128"/>
    </source>
</evidence>
<keyword evidence="6" id="KW-0687">Ribonucleoprotein</keyword>
<keyword evidence="5" id="KW-0496">Mitochondrion</keyword>
<protein>
    <recommendedName>
        <fullName evidence="7">Large ribosomal subunit protein mL40</fullName>
    </recommendedName>
</protein>
<keyword evidence="4" id="KW-0689">Ribosomal protein</keyword>
<reference evidence="8" key="1">
    <citation type="journal article" date="2020" name="Stud. Mycol.">
        <title>101 Dothideomycetes genomes: a test case for predicting lifestyles and emergence of pathogens.</title>
        <authorList>
            <person name="Haridas S."/>
            <person name="Albert R."/>
            <person name="Binder M."/>
            <person name="Bloem J."/>
            <person name="Labutti K."/>
            <person name="Salamov A."/>
            <person name="Andreopoulos B."/>
            <person name="Baker S."/>
            <person name="Barry K."/>
            <person name="Bills G."/>
            <person name="Bluhm B."/>
            <person name="Cannon C."/>
            <person name="Castanera R."/>
            <person name="Culley D."/>
            <person name="Daum C."/>
            <person name="Ezra D."/>
            <person name="Gonzalez J."/>
            <person name="Henrissat B."/>
            <person name="Kuo A."/>
            <person name="Liang C."/>
            <person name="Lipzen A."/>
            <person name="Lutzoni F."/>
            <person name="Magnuson J."/>
            <person name="Mondo S."/>
            <person name="Nolan M."/>
            <person name="Ohm R."/>
            <person name="Pangilinan J."/>
            <person name="Park H.-J."/>
            <person name="Ramirez L."/>
            <person name="Alfaro M."/>
            <person name="Sun H."/>
            <person name="Tritt A."/>
            <person name="Yoshinaga Y."/>
            <person name="Zwiers L.-H."/>
            <person name="Turgeon B."/>
            <person name="Goodwin S."/>
            <person name="Spatafora J."/>
            <person name="Crous P."/>
            <person name="Grigoriev I."/>
        </authorList>
    </citation>
    <scope>NUCLEOTIDE SEQUENCE</scope>
    <source>
        <strain evidence="8">CBS 113389</strain>
    </source>
</reference>
<evidence type="ECO:0000256" key="6">
    <source>
        <dbReference type="ARBA" id="ARBA00023274"/>
    </source>
</evidence>
<evidence type="ECO:0000313" key="8">
    <source>
        <dbReference type="EMBL" id="KAF2488004.1"/>
    </source>
</evidence>
<dbReference type="AlphaFoldDB" id="A0A6A6Q7N2"/>
<dbReference type="InterPro" id="IPR019192">
    <property type="entry name" value="Ribosomal_mL40"/>
</dbReference>
<dbReference type="GeneID" id="54473443"/>
<comment type="similarity">
    <text evidence="2">Belongs to the mitochondrion-specific ribosomal protein mL40 family.</text>
</comment>
<organism evidence="8 9">
    <name type="scientific">Neohortaea acidophila</name>
    <dbReference type="NCBI Taxonomy" id="245834"/>
    <lineage>
        <taxon>Eukaryota</taxon>
        <taxon>Fungi</taxon>
        <taxon>Dikarya</taxon>
        <taxon>Ascomycota</taxon>
        <taxon>Pezizomycotina</taxon>
        <taxon>Dothideomycetes</taxon>
        <taxon>Dothideomycetidae</taxon>
        <taxon>Mycosphaerellales</taxon>
        <taxon>Teratosphaeriaceae</taxon>
        <taxon>Neohortaea</taxon>
    </lineage>
</organism>
<proteinExistence type="inferred from homology"/>
<keyword evidence="3" id="KW-0809">Transit peptide</keyword>
<dbReference type="InterPro" id="IPR042831">
    <property type="entry name" value="Ribosomal_mL40_fung"/>
</dbReference>
<dbReference type="PANTHER" id="PTHR39150:SF1">
    <property type="entry name" value="LARGE RIBOSOMAL SUBUNIT PROTEIN ML40"/>
    <property type="match status" value="1"/>
</dbReference>
<evidence type="ECO:0000256" key="3">
    <source>
        <dbReference type="ARBA" id="ARBA00022946"/>
    </source>
</evidence>
<name>A0A6A6Q7N2_9PEZI</name>
<keyword evidence="9" id="KW-1185">Reference proteome</keyword>
<sequence length="188" mass="22467">MQPPSMALLRAFSPLWKAPIRPSIFSGLLQTHQPQQHTADFSSTAPRCKRKKGKRTDMRITNIRYHLFHPMTPRPLRWSRNRHLRHWTIHRAWQLYQHNLRHKRDEELQKQYFSMYNACEALRNIDNYGLTAEDRTAMGEPPSEGKETGRLYRIAMLKRGMWNGPPIEYARIQTDTPPRNGWNHQWTR</sequence>
<evidence type="ECO:0000256" key="2">
    <source>
        <dbReference type="ARBA" id="ARBA00009360"/>
    </source>
</evidence>
<dbReference type="Gene3D" id="6.10.250.3440">
    <property type="match status" value="1"/>
</dbReference>
<evidence type="ECO:0000256" key="4">
    <source>
        <dbReference type="ARBA" id="ARBA00022980"/>
    </source>
</evidence>
<dbReference type="RefSeq" id="XP_033594573.1">
    <property type="nucleotide sequence ID" value="XM_033732441.1"/>
</dbReference>
<gene>
    <name evidence="8" type="ORF">BDY17DRAFT_290086</name>
</gene>
<dbReference type="OrthoDB" id="2098203at2759"/>
<dbReference type="GO" id="GO:0005739">
    <property type="term" value="C:mitochondrion"/>
    <property type="evidence" value="ECO:0007669"/>
    <property type="project" value="UniProtKB-SubCell"/>
</dbReference>
<evidence type="ECO:0000313" key="9">
    <source>
        <dbReference type="Proteomes" id="UP000799767"/>
    </source>
</evidence>
<dbReference type="GO" id="GO:0005840">
    <property type="term" value="C:ribosome"/>
    <property type="evidence" value="ECO:0007669"/>
    <property type="project" value="UniProtKB-KW"/>
</dbReference>
<dbReference type="Pfam" id="PF09812">
    <property type="entry name" value="MRP-L28"/>
    <property type="match status" value="1"/>
</dbReference>
<dbReference type="PANTHER" id="PTHR39150">
    <property type="entry name" value="54S RIBOSOMAL PROTEIN L28, MITOCHONDRIAL"/>
    <property type="match status" value="1"/>
</dbReference>
<accession>A0A6A6Q7N2</accession>
<comment type="subcellular location">
    <subcellularLocation>
        <location evidence="1">Mitochondrion</location>
    </subcellularLocation>
</comment>
<dbReference type="Proteomes" id="UP000799767">
    <property type="component" value="Unassembled WGS sequence"/>
</dbReference>
<dbReference type="EMBL" id="MU001631">
    <property type="protein sequence ID" value="KAF2488004.1"/>
    <property type="molecule type" value="Genomic_DNA"/>
</dbReference>
<evidence type="ECO:0000256" key="7">
    <source>
        <dbReference type="ARBA" id="ARBA00035192"/>
    </source>
</evidence>
<dbReference type="GO" id="GO:1990904">
    <property type="term" value="C:ribonucleoprotein complex"/>
    <property type="evidence" value="ECO:0007669"/>
    <property type="project" value="UniProtKB-KW"/>
</dbReference>
<dbReference type="GO" id="GO:0032543">
    <property type="term" value="P:mitochondrial translation"/>
    <property type="evidence" value="ECO:0007669"/>
    <property type="project" value="InterPro"/>
</dbReference>
<dbReference type="GO" id="GO:0003735">
    <property type="term" value="F:structural constituent of ribosome"/>
    <property type="evidence" value="ECO:0007669"/>
    <property type="project" value="InterPro"/>
</dbReference>